<protein>
    <recommendedName>
        <fullName evidence="3">Transcriptional regulator, AbiEi antitoxin, Type IV TA system</fullName>
    </recommendedName>
</protein>
<sequence length="316" mass="34592">MPRNEIPAEECAALCGALIVHVSRLERLGLPRSTIAKRCRPGGPWRRLLPGVVKLTNGPPTRDDRRRAALIYCGAGALLTGADALELHGMQRMPSPWGPVHVLVDEDCRRSGSGRVLAERTSRLPVPAPGRWPLAPIGRAALDLSRRLTDRDQVRATLAEVVQRGRCTAMELSAELEAGSGRGSALPRSVLREIGVGVRSVTEAQARELVRRSGLPLPVWNPQVYDGTGRFLAMPDAWFDDVALAWQIDSVEWHADPVGYRTTLERRSALAAAGIVVMHTLPSKLAVNRDEVLAELRAMYRHAWSRPRPNVIAVPA</sequence>
<dbReference type="STRING" id="1848.SAMN05443637_11975"/>
<gene>
    <name evidence="1" type="ORF">SAMN05443637_11975</name>
</gene>
<evidence type="ECO:0008006" key="3">
    <source>
        <dbReference type="Google" id="ProtNLM"/>
    </source>
</evidence>
<evidence type="ECO:0000313" key="2">
    <source>
        <dbReference type="Proteomes" id="UP000184363"/>
    </source>
</evidence>
<keyword evidence="2" id="KW-1185">Reference proteome</keyword>
<dbReference type="RefSeq" id="WP_234997489.1">
    <property type="nucleotide sequence ID" value="NZ_FRAP01000019.1"/>
</dbReference>
<dbReference type="Proteomes" id="UP000184363">
    <property type="component" value="Unassembled WGS sequence"/>
</dbReference>
<dbReference type="EMBL" id="FRAP01000019">
    <property type="protein sequence ID" value="SHL14991.1"/>
    <property type="molecule type" value="Genomic_DNA"/>
</dbReference>
<reference evidence="1 2" key="1">
    <citation type="submission" date="2016-11" db="EMBL/GenBank/DDBJ databases">
        <authorList>
            <person name="Jaros S."/>
            <person name="Januszkiewicz K."/>
            <person name="Wedrychowicz H."/>
        </authorList>
    </citation>
    <scope>NUCLEOTIDE SEQUENCE [LARGE SCALE GENOMIC DNA]</scope>
    <source>
        <strain evidence="1 2">DSM 43832</strain>
    </source>
</reference>
<organism evidence="1 2">
    <name type="scientific">Pseudonocardia thermophila</name>
    <dbReference type="NCBI Taxonomy" id="1848"/>
    <lineage>
        <taxon>Bacteria</taxon>
        <taxon>Bacillati</taxon>
        <taxon>Actinomycetota</taxon>
        <taxon>Actinomycetes</taxon>
        <taxon>Pseudonocardiales</taxon>
        <taxon>Pseudonocardiaceae</taxon>
        <taxon>Pseudonocardia</taxon>
    </lineage>
</organism>
<name>A0A1M6Y9R0_PSETH</name>
<accession>A0A1M6Y9R0</accession>
<dbReference type="AlphaFoldDB" id="A0A1M6Y9R0"/>
<evidence type="ECO:0000313" key="1">
    <source>
        <dbReference type="EMBL" id="SHL14991.1"/>
    </source>
</evidence>
<proteinExistence type="predicted"/>